<proteinExistence type="predicted"/>
<keyword evidence="4" id="KW-1185">Reference proteome</keyword>
<gene>
    <name evidence="3" type="ORF">E8E12_009651</name>
</gene>
<evidence type="ECO:0000313" key="4">
    <source>
        <dbReference type="Proteomes" id="UP000758155"/>
    </source>
</evidence>
<organism evidence="3 4">
    <name type="scientific">Didymella heteroderae</name>
    <dbReference type="NCBI Taxonomy" id="1769908"/>
    <lineage>
        <taxon>Eukaryota</taxon>
        <taxon>Fungi</taxon>
        <taxon>Dikarya</taxon>
        <taxon>Ascomycota</taxon>
        <taxon>Pezizomycotina</taxon>
        <taxon>Dothideomycetes</taxon>
        <taxon>Pleosporomycetidae</taxon>
        <taxon>Pleosporales</taxon>
        <taxon>Pleosporineae</taxon>
        <taxon>Didymellaceae</taxon>
        <taxon>Didymella</taxon>
    </lineage>
</organism>
<feature type="compositionally biased region" description="Low complexity" evidence="1">
    <location>
        <begin position="521"/>
        <end position="536"/>
    </location>
</feature>
<reference evidence="3" key="1">
    <citation type="submission" date="2019-04" db="EMBL/GenBank/DDBJ databases">
        <title>Sequencing of skin fungus with MAO and IRED activity.</title>
        <authorList>
            <person name="Marsaioli A.J."/>
            <person name="Bonatto J.M.C."/>
            <person name="Reis Junior O."/>
        </authorList>
    </citation>
    <scope>NUCLEOTIDE SEQUENCE</scope>
    <source>
        <strain evidence="3">28M1</strain>
    </source>
</reference>
<sequence>MPSYSSFTTKTWVSYSQVAAASSAPTPSIMNSASLLRNSNPRSTSAAQAVVSFVYDGAQLPEYLARYAGFFAGFVTGMLSGSVLYAYVHRNQCDRAKVKLAVFHILHVIQQDYSYNALLQNPQELPKRIETEVMRLVNKHLTQDEVTQVTKEVKRSFSHISFNELVHKSVRENVRSAVKKRQGPSLAAPYQKSIRGFLDPTIAEQAYEGYVPGPATTSRIDYKSPFDAPDRCDSPLQAPDEAIARAKLGLGHDQMDIDKAARSSCSTPYVLEHLFSGSSRPAARLPATTSAHQSIFVGRVDTSTSTLDEEDEGHEGDVNIAAPFVPAERATQVAESLQEAGRTWSPCHAPELGSFGLDYDGDVYSSDEEKTLQTDGPPPVVRKCDRVKCSGTQLSPVPGSPWRIEDLPAALSLSGWSTKAELEYSSSESESEKTPPTSLAVNMSTEPELEYSSSEHGSDAAAPASSGAATTPSRSPTASPEPLVAAPTQEEAGCPQTPSSEVSQENLAPSPPSHKRKSALPSPSSPSKRTRTSLSPLADITNGPSTPPRCTSPPPTKEPLKKGRGRGRISKAAPTPGRRQSKRLQEKKDK</sequence>
<dbReference type="EMBL" id="SWKV01000020">
    <property type="protein sequence ID" value="KAF3041607.1"/>
    <property type="molecule type" value="Genomic_DNA"/>
</dbReference>
<comment type="caution">
    <text evidence="3">The sequence shown here is derived from an EMBL/GenBank/DDBJ whole genome shotgun (WGS) entry which is preliminary data.</text>
</comment>
<accession>A0A9P4WTV1</accession>
<protein>
    <submittedName>
        <fullName evidence="3">Uncharacterized protein</fullName>
    </submittedName>
</protein>
<feature type="compositionally biased region" description="Polar residues" evidence="1">
    <location>
        <begin position="496"/>
        <end position="507"/>
    </location>
</feature>
<evidence type="ECO:0000313" key="3">
    <source>
        <dbReference type="EMBL" id="KAF3041607.1"/>
    </source>
</evidence>
<keyword evidence="2" id="KW-1133">Transmembrane helix</keyword>
<feature type="compositionally biased region" description="Pro residues" evidence="1">
    <location>
        <begin position="545"/>
        <end position="557"/>
    </location>
</feature>
<feature type="compositionally biased region" description="Polar residues" evidence="1">
    <location>
        <begin position="434"/>
        <end position="455"/>
    </location>
</feature>
<dbReference type="Proteomes" id="UP000758155">
    <property type="component" value="Unassembled WGS sequence"/>
</dbReference>
<name>A0A9P4WTV1_9PLEO</name>
<feature type="region of interest" description="Disordered" evidence="1">
    <location>
        <begin position="423"/>
        <end position="590"/>
    </location>
</feature>
<dbReference type="AlphaFoldDB" id="A0A9P4WTV1"/>
<evidence type="ECO:0000256" key="1">
    <source>
        <dbReference type="SAM" id="MobiDB-lite"/>
    </source>
</evidence>
<keyword evidence="2" id="KW-0472">Membrane</keyword>
<keyword evidence="2" id="KW-0812">Transmembrane</keyword>
<feature type="transmembrane region" description="Helical" evidence="2">
    <location>
        <begin position="67"/>
        <end position="88"/>
    </location>
</feature>
<feature type="compositionally biased region" description="Low complexity" evidence="1">
    <location>
        <begin position="460"/>
        <end position="482"/>
    </location>
</feature>
<evidence type="ECO:0000256" key="2">
    <source>
        <dbReference type="SAM" id="Phobius"/>
    </source>
</evidence>
<dbReference type="OrthoDB" id="3691606at2759"/>